<evidence type="ECO:0000256" key="6">
    <source>
        <dbReference type="ARBA" id="ARBA00022833"/>
    </source>
</evidence>
<dbReference type="RefSeq" id="WP_115330373.1">
    <property type="nucleotide sequence ID" value="NZ_CAAAHP010000004.1"/>
</dbReference>
<dbReference type="InterPro" id="IPR008753">
    <property type="entry name" value="Peptidase_M13_N"/>
</dbReference>
<dbReference type="Pfam" id="PF01431">
    <property type="entry name" value="Peptidase_M13"/>
    <property type="match status" value="1"/>
</dbReference>
<dbReference type="SUPFAM" id="SSF55486">
    <property type="entry name" value="Metalloproteases ('zincins'), catalytic domain"/>
    <property type="match status" value="1"/>
</dbReference>
<accession>A0A378JHQ8</accession>
<evidence type="ECO:0000256" key="4">
    <source>
        <dbReference type="ARBA" id="ARBA00022723"/>
    </source>
</evidence>
<dbReference type="EC" id="3.4.24.-" evidence="11"/>
<dbReference type="PRINTS" id="PR00786">
    <property type="entry name" value="NEPRILYSIN"/>
</dbReference>
<evidence type="ECO:0000256" key="2">
    <source>
        <dbReference type="ARBA" id="ARBA00007357"/>
    </source>
</evidence>
<dbReference type="OrthoDB" id="9775677at2"/>
<evidence type="ECO:0000256" key="8">
    <source>
        <dbReference type="SAM" id="SignalP"/>
    </source>
</evidence>
<dbReference type="InterPro" id="IPR000718">
    <property type="entry name" value="Peptidase_M13"/>
</dbReference>
<dbReference type="InterPro" id="IPR018497">
    <property type="entry name" value="Peptidase_M13_C"/>
</dbReference>
<evidence type="ECO:0000256" key="1">
    <source>
        <dbReference type="ARBA" id="ARBA00001947"/>
    </source>
</evidence>
<keyword evidence="5 11" id="KW-0378">Hydrolase</keyword>
<feature type="domain" description="Peptidase M13 N-terminal" evidence="10">
    <location>
        <begin position="44"/>
        <end position="422"/>
    </location>
</feature>
<reference evidence="11 12" key="1">
    <citation type="submission" date="2018-06" db="EMBL/GenBank/DDBJ databases">
        <authorList>
            <consortium name="Pathogen Informatics"/>
            <person name="Doyle S."/>
        </authorList>
    </citation>
    <scope>NUCLEOTIDE SEQUENCE [LARGE SCALE GENOMIC DNA]</scope>
    <source>
        <strain evidence="11 12">NCTC13316</strain>
    </source>
</reference>
<keyword evidence="3" id="KW-0645">Protease</keyword>
<comment type="cofactor">
    <cofactor evidence="1">
        <name>Zn(2+)</name>
        <dbReference type="ChEBI" id="CHEBI:29105"/>
    </cofactor>
</comment>
<keyword evidence="7" id="KW-0482">Metalloprotease</keyword>
<gene>
    <name evidence="11" type="primary">pepO</name>
    <name evidence="11" type="ORF">NCTC13316_00757</name>
</gene>
<sequence length="675" mass="76606">MILSRFFIYTLFFLSSTYLYASPNPNNSLTQALHLDWLDNKVFPSENFYKYANGTWQKTHPIPPQYASWSTFNILQEDIQNKLHLLLISAANKPSTSGSIEQKIGDFYASGMDTVTIDKLGFMPLKPFINQINDIKNQIDLQAVITQLQLIGVDVLFNISSMTDYKNSQQVIGVAVQGGLGLPDRDYYLKEDPKFKAIREAYFTHIARMFELIGDSSSLAKQKAKTVMDIETDLAKISMPQVKQRDIKATFNIKTRKELEALMPNFFWTSYFEALGLPNIKTINIAMPDFFIGINSLLKTIPIDNWKIYLQWHLLDGFAPYLSQPFVDEDFNMVKALTGAQKLLPRWKRVVSTENSLLGFAIGKLYVEKYFSEQSKTAVLAILHNIRQALETDLQTLSWMTPSTRKAALEKLALMEERVGYPNKWRDYSQLKIDRGPYVLNVIRANQFLLKRDLNKIDKPVDREEWEMTPQTINAYYDPSMNNINIPAGILQPPFFDPNAPAAVNYGSIGFVIGHEITHGFDDQGAQFDGHGNLKNWWSPKDLERFHQATQCIVKQYADYKVDGLAIQGELVVGEATADLGGVLLAYLAFHKSEAYKQAKTIAGFIPEQQFFLGAAHVWAANIRPEQLRNLVTTDPHPPAVYRVNGPLANIPQFATAFNITSPSPMINPNRCVIW</sequence>
<dbReference type="GO" id="GO:0016485">
    <property type="term" value="P:protein processing"/>
    <property type="evidence" value="ECO:0007669"/>
    <property type="project" value="TreeGrafter"/>
</dbReference>
<dbReference type="AlphaFoldDB" id="A0A378JHQ8"/>
<evidence type="ECO:0000259" key="10">
    <source>
        <dbReference type="Pfam" id="PF05649"/>
    </source>
</evidence>
<dbReference type="CDD" id="cd08662">
    <property type="entry name" value="M13"/>
    <property type="match status" value="1"/>
</dbReference>
<dbReference type="Proteomes" id="UP000254794">
    <property type="component" value="Unassembled WGS sequence"/>
</dbReference>
<feature type="signal peptide" evidence="8">
    <location>
        <begin position="1"/>
        <end position="21"/>
    </location>
</feature>
<dbReference type="Gene3D" id="3.40.390.10">
    <property type="entry name" value="Collagenase (Catalytic Domain)"/>
    <property type="match status" value="1"/>
</dbReference>
<feature type="domain" description="Peptidase M13 C-terminal" evidence="9">
    <location>
        <begin position="474"/>
        <end position="672"/>
    </location>
</feature>
<evidence type="ECO:0000256" key="7">
    <source>
        <dbReference type="ARBA" id="ARBA00023049"/>
    </source>
</evidence>
<dbReference type="GO" id="GO:0005886">
    <property type="term" value="C:plasma membrane"/>
    <property type="evidence" value="ECO:0007669"/>
    <property type="project" value="TreeGrafter"/>
</dbReference>
<dbReference type="InterPro" id="IPR042089">
    <property type="entry name" value="Peptidase_M13_dom_2"/>
</dbReference>
<keyword evidence="12" id="KW-1185">Reference proteome</keyword>
<proteinExistence type="inferred from homology"/>
<feature type="chain" id="PRO_5016813256" evidence="8">
    <location>
        <begin position="22"/>
        <end position="675"/>
    </location>
</feature>
<dbReference type="Gene3D" id="1.10.1380.10">
    <property type="entry name" value="Neutral endopeptidase , domain2"/>
    <property type="match status" value="1"/>
</dbReference>
<dbReference type="GO" id="GO:0046872">
    <property type="term" value="F:metal ion binding"/>
    <property type="evidence" value="ECO:0007669"/>
    <property type="project" value="UniProtKB-KW"/>
</dbReference>
<protein>
    <submittedName>
        <fullName evidence="11">Metallopeptidase PepO</fullName>
        <ecNumber evidence="11">3.4.24.-</ecNumber>
    </submittedName>
</protein>
<dbReference type="PANTHER" id="PTHR11733">
    <property type="entry name" value="ZINC METALLOPROTEASE FAMILY M13 NEPRILYSIN-RELATED"/>
    <property type="match status" value="1"/>
</dbReference>
<name>A0A378JHQ8_9GAMM</name>
<evidence type="ECO:0000256" key="3">
    <source>
        <dbReference type="ARBA" id="ARBA00022670"/>
    </source>
</evidence>
<comment type="similarity">
    <text evidence="2">Belongs to the peptidase M13 family.</text>
</comment>
<dbReference type="InterPro" id="IPR024079">
    <property type="entry name" value="MetalloPept_cat_dom_sf"/>
</dbReference>
<dbReference type="PROSITE" id="PS51885">
    <property type="entry name" value="NEPRILYSIN"/>
    <property type="match status" value="1"/>
</dbReference>
<keyword evidence="4" id="KW-0479">Metal-binding</keyword>
<keyword evidence="6" id="KW-0862">Zinc</keyword>
<evidence type="ECO:0000259" key="9">
    <source>
        <dbReference type="Pfam" id="PF01431"/>
    </source>
</evidence>
<dbReference type="PANTHER" id="PTHR11733:SF167">
    <property type="entry name" value="FI17812P1-RELATED"/>
    <property type="match status" value="1"/>
</dbReference>
<organism evidence="11 12">
    <name type="scientific">Legionella busanensis</name>
    <dbReference type="NCBI Taxonomy" id="190655"/>
    <lineage>
        <taxon>Bacteria</taxon>
        <taxon>Pseudomonadati</taxon>
        <taxon>Pseudomonadota</taxon>
        <taxon>Gammaproteobacteria</taxon>
        <taxon>Legionellales</taxon>
        <taxon>Legionellaceae</taxon>
        <taxon>Legionella</taxon>
    </lineage>
</organism>
<keyword evidence="8" id="KW-0732">Signal</keyword>
<dbReference type="EMBL" id="UGOD01000001">
    <property type="protein sequence ID" value="STX50674.1"/>
    <property type="molecule type" value="Genomic_DNA"/>
</dbReference>
<evidence type="ECO:0000256" key="5">
    <source>
        <dbReference type="ARBA" id="ARBA00022801"/>
    </source>
</evidence>
<dbReference type="Pfam" id="PF05649">
    <property type="entry name" value="Peptidase_M13_N"/>
    <property type="match status" value="1"/>
</dbReference>
<dbReference type="GO" id="GO:0004222">
    <property type="term" value="F:metalloendopeptidase activity"/>
    <property type="evidence" value="ECO:0007669"/>
    <property type="project" value="InterPro"/>
</dbReference>
<evidence type="ECO:0000313" key="12">
    <source>
        <dbReference type="Proteomes" id="UP000254794"/>
    </source>
</evidence>
<evidence type="ECO:0000313" key="11">
    <source>
        <dbReference type="EMBL" id="STX50674.1"/>
    </source>
</evidence>